<dbReference type="InterPro" id="IPR025667">
    <property type="entry name" value="SprB_repeat"/>
</dbReference>
<organism evidence="1 2">
    <name type="scientific">Mariniflexile gromovii</name>
    <dbReference type="NCBI Taxonomy" id="362523"/>
    <lineage>
        <taxon>Bacteria</taxon>
        <taxon>Pseudomonadati</taxon>
        <taxon>Bacteroidota</taxon>
        <taxon>Flavobacteriia</taxon>
        <taxon>Flavobacteriales</taxon>
        <taxon>Flavobacteriaceae</taxon>
        <taxon>Mariniflexile</taxon>
    </lineage>
</organism>
<dbReference type="Pfam" id="PF13573">
    <property type="entry name" value="SprB"/>
    <property type="match status" value="10"/>
</dbReference>
<name>A0ABS4BNT3_9FLAO</name>
<dbReference type="RefSeq" id="WP_209651528.1">
    <property type="nucleotide sequence ID" value="NZ_JAGJCB010000001.1"/>
</dbReference>
<dbReference type="Pfam" id="PF13585">
    <property type="entry name" value="CHU_C"/>
    <property type="match status" value="1"/>
</dbReference>
<proteinExistence type="predicted"/>
<dbReference type="Proteomes" id="UP000670776">
    <property type="component" value="Unassembled WGS sequence"/>
</dbReference>
<keyword evidence="2" id="KW-1185">Reference proteome</keyword>
<evidence type="ECO:0000313" key="2">
    <source>
        <dbReference type="Proteomes" id="UP000670776"/>
    </source>
</evidence>
<accession>A0ABS4BNT3</accession>
<dbReference type="EMBL" id="JAGJCB010000001">
    <property type="protein sequence ID" value="MBP0902253.1"/>
    <property type="molecule type" value="Genomic_DNA"/>
</dbReference>
<protein>
    <submittedName>
        <fullName evidence="1">T9SS type B sorting domain-containing protein</fullName>
    </submittedName>
</protein>
<dbReference type="NCBIfam" id="TIGR04131">
    <property type="entry name" value="Bac_Flav_CTERM"/>
    <property type="match status" value="1"/>
</dbReference>
<dbReference type="InterPro" id="IPR026341">
    <property type="entry name" value="T9SS_type_B"/>
</dbReference>
<evidence type="ECO:0000313" key="1">
    <source>
        <dbReference type="EMBL" id="MBP0902253.1"/>
    </source>
</evidence>
<comment type="caution">
    <text evidence="1">The sequence shown here is derived from an EMBL/GenBank/DDBJ whole genome shotgun (WGS) entry which is preliminary data.</text>
</comment>
<sequence>MFQLPKSCVTQVDFPIVVGSGNAFNSQIVNSSDVSCFGASDGTITVAAQNFDTNNGFQYSIDNGATWNTQLTSPYTITGLAQGTYDVQIRYANTSNTACINAFTQVIGSPSPLGVTASATPITCINGATIRATGTGGTPAYSYELLDTATLNLISNFPSNGVLTDIPAGNYTVRITDAKGCTATTTLTLTESTAPTATITNADYCYDSINGASFEVTATGGQTPYEFNINGGPFQLSNTFTSLTPGNYTIIVRDAYGCTVTLPTETIAQQLSVNAVLTKELDCTASPNAVITGTIAGGYAPFTYEVSINNGAYASLGSTGTSFTYSTATAATYQFRVTDARNCQSVSNVITISPITNPTVSATTTNVSCNGASDGSAQLVGSGGSGGYTFSNDNVTFTASSLFTGLSNGSHTFYVRDSKNCTSSVTVNITQPTPLTATASATAFSCSATNAKQSAVITIAVPTTGTAPYQYSFNNGTTFSSSNTLTVNDNGSDQTFNYVVRDANGCLTAAQSITLTALDPPTDLAFASAAVTCTATTTTVTLTATNGVGPLQYETIAPSPVIRAKQGSNSFAGLAPGTYVFQVTDANGCYYSESYTIAPVTPIAIAGNLVSNVLCKGGTTGSGTYNVSGNATVGNYTYALTAGTLGTGSLTKSGDVLTLSNVAVGTYTVQVTDSATGCVANASITVSEPADVLTLATTSNINANCFNRAQVTVAGSGGTPNYTYAFVQDGASPAGLYTSSNTATLDPITNTNWDVWVMDNQGCTAKIDVVIATDPVPTIDPVALQCYTGSPISITLSGTAVGTPTYSIGGSYQASPTFSINAPGVYNVSIRDGNGCIASRTFEVQPELLLDANMTQDLTCAVDASITLTANGGTGTYSTYAVSSDGGTTYTNIAGSSYTATTDGNYQFRVTDSQGCQAISNIIIVTPKTTPTQTYTQTNVSCNGASDGGIVVTAANGIAPYQYSRDNGATFQASNVFNGLAAGTYNIVVRDSKSCISVATVVTITQPTALSATASATSFNCSATNAKQSAVITIAVPTTGTSPYQYSFNNGTSFSSSNTLTVNDNGSDQTFTYVVRDANGCLTTAQSITLAALDPPTDLAFTSSAVTCLATTSSVSLTATNGVGTLQYETIAPSPIIRAKQTSNSFANLTPGTYVFQVTDANGCYYTESYTIASVTPIAVTGLKLSDVLCNGNNTGAIRFTVSGYAGTYSSTLTSGAGTLVQSGNTVNLTNLIADTYTIEVTDDNTGCTANYSITITEPTALTFTSTSTNVFCTNDESQITVSASGGTVSYTYAAVVTGAAAPVVYDASNVITVDTNSAANLVWDLYVKDANGCITMNTVTITADALPTVTTPALASNQCTASTGFTFTATGTGLAPLSYSINGGTSYQTSPTFTVNTPGSYTVTIKDGNGCTATSSTPTVVYAPLSTNAVLTKDLTCSVPTDATIDITVSGGNAPYSYEVNYNGSGYTAMASVPYSTSLNGTYQFRITDANSCTIETNVITVNPIVNPEITNVVQTQFISCSGEATAAIQITVDNSKGLAPFVFTVVNTTTGQNFGTQTSGLTAGDYEITVTDSKGCTDTFTLVNPITEPDPIVLDYDVNPITCGAGGISLGEIIINSVTGGTANYIYHVRGTNGYSQQLLNQTGATQVFEVVDFGLYEIIITDANGCTLLEQNIIVASPPDDLDITIDATVNCATGGEAEVSIGSSSSITGVGPFYFAIYTGPGMLYDGSPTWVLGTGSPASATFTNLIPDVTYTFIVYDDDTKCYYYETATLAVPTNSTLSISGLTAYNITCTGETDGSVSFNITSAYGSDTDVTYEILDSQTLVTTGISGSDTVPANGTLTDLNLGSLPFGNYILVIEETSGPNAGCSVASLPFNITESAIELNVTASLTKNENCNELGVITAIGKDGTSPYTYQLLLATDPAPDNTSSGWGSVNTFTATADSYIVYVKDAYGCVRNAPITLTRDADPTIDAVTEQCFTGSPISITLSGTTTVGPVTYAIGTSGVAGAYQSSATFIINAAGTYDVFIKDGNGCIATTTYVVQPALLLDAEVTKELDCTVPPDAVITLTSSGGTGTYTTYEVDYNGGGYVGIGGSPYSAAAAGTYQFRVTDSQGCQAETTIITIDPLTNPAFTFTQTNVSCNGGADGSIVVTATGGIAPYQYSIDNGATYQASNVFTGLNAAGIYNVIVRDSKSCVSPATLVTITEPALVGGSGVLTQGLTCGAGNAAQAATVTITGSGGTSPYTYSFDGGINYTSTNTYSTFTAGMVTAYVKDANGCIIPTPIDVAVPALNVPTDLDFSATAVTCIATTSDVQLTATDGVGTLSYAILSPAASTGNVSGASTGLFTGLAPDTYMFEVTDANGCTYQESYTVVPVTNITVSGALVNDVSCNGGSNGAVDFTVGNFTGTYSYTVNGAAAVVGQSSVTINLTGLPIGNQQIVVTDEITGCTDTFTVMVSEPASPLTFTATATNVYCTNDESQITVTASGGTVSYSYAAVVTGAPAPATYGTSNVVTVDTNSGTDLVWDVYVRDANGCIEMNTVTVILDPLPTVSTLALASNQCTVSSGFAFTAFGETGVAPFTYSINGGASYQASPTFIVNAPGTYTVTIRDANGCTANSATTTEVYAPLNSVITLTKELDCTGTPDAVITGTITGGLAPYTYEVDINGIGYTALGAVATPYTYTTASAGTYQFRITDANGCPVETTIITIDPLTNPAFTFTQTNVSCNGGADGSIVVTATGGIAPYQYSIDNGATYQASNVFTGLNAAGIYNVIVRDSKSCVSPATLVTITEPALVGGSGVLTQGLTCGAGNAAQAATVTITGSGGTSPYTYSFDGGINYTSTNTYSTFTAGMVTAYVKDANGCIIPTPIDVAVPALNVPTDLDFSATAVTCIATTSDVQLTATDGVGTLSYAILSPAASTGNVSGASTGLFTGLAPDTYMFEVTDANGCTYQESYTVVPVTNITVSGALVNDVSCNGGSNGAVDFTVGNFTGTYSYTVNGAAAVVGQSSVTINLTGLPIGNQQIVVTDEITGCTDTFTVMVSEPASPLTFTATATNVYCTNDESQITVTASGGTVSYSYAAVVTGAPAPATYGTSNVVTVDTNSGTDLVWDVYVRDANGCIEMNTVTVILDPLPTVSTPALASNQCNLTGDPYTFTIIGSTGVAPLTYSVGSGFQSSGTFTGLTPGNYFVTVKDGNGCEAISPTSVTIYEPLDFTPTVTTLPSCSDDDGVISMVPSGGSGNYSYAISPSGSISLSGNVFSGVPSGTYTITITDTTTLCTKDIDVTVTSATPVTFTASVDDASCYGGSDGIITVSLPLSNDNPIYTYAITAGPSTASTQNSNTFSGLAAGIYTVEVTSGRNCVASQDITVGEPNAIAVPTPTVIEYACSTNTNSSNYATITVSGSTGGSGTYTIYEFIKGSTIVQSGSNNVYTETDYQGGTYIINVYDSNGCSGTTSANINPFIRLDSLEITIDNAITCTNNEDITLSVTSTGGTPTNLQYTLVDVVGSTKGGVYNQTNTTGIFTGLPIGSYLATVLNNDTGCSVQKVHYVNNPNTFDLAINNGVNVTCFGDNDGSVEVTFIDRKPLPSDESGAFNYEVFNSLGNSVATGSAIDAGPITISGLLAGTYTIAASLSNAPYCTVNKNFTITAPNAALAITETHTEITCVSGNNDGSISARATGGWPGDYEYQLELSSGSIIYSYSDNYDFEGLTPGDYIVSVRDSRGCIASVNVLLVVPTPINATVTATPTLLVCFGNTNASITVSGVTGGQGSNYTYTLNTVSPVISSSGPQLSPVFNGLGAGTYNVTVRDGFNCSFTSSNIVISEPTQVESLLVKETSQTCLTGTTLRLSATGGTGMYEYSSTSDFATVLGSFASSTTVNVAPGTYMYYVRDVNGCVANVSNEIKIDPLPTLEVNVDATNAFINCAGDNTGVIVAKAQGGLGNYIYTLQDALGNTVPATQLSPGRFTELFAADYQVHVDSGDCEATSTVVSITEPSAPLIAPFTTSNVTCNGSSNGSITVNASGGTGQIKYAISPQLNQFFETNTFSNLAPGTYDVIAQDELGCFIVVNFTITEPDPLALSIVSGSLLPEVCSGDMDGEFSVELSGGTAPYSVAIDNINGPYTTGTPTQTQFDFTNLEGGDKMVYVRDAFGCETEWNITFPESVTINPEATVEFGCTNNISTNIVRVSVDPSITDTNDLDYSLNGGTYQSSNEFINVPAGVGHYIDVRHTNGCIKRTPSFDVEQYNPLTIGIAMGEINEIITATSGGSGTYEYTLNGESYGSTDTFIIYKSGDYTVTVTDSNGCFASATQYFEFIDLCVPNYFTPDNDGVLDTWSPGCAWQYPNMKVNIFDRYGRRLAILGVNDKWDGKYQGKDLPSGDYWYTIKLNDKKYDKQVVGHFTLYR</sequence>
<reference evidence="1 2" key="1">
    <citation type="submission" date="2021-04" db="EMBL/GenBank/DDBJ databases">
        <title>Mariniflexile gromovii gen. nov., sp. nov., a gliding bacterium isolated from the sea urchin Strongylocentrotus intermedius.</title>
        <authorList>
            <person name="Ko S."/>
            <person name="Le V."/>
            <person name="Ahn C.-Y."/>
            <person name="Oh H.-M."/>
        </authorList>
    </citation>
    <scope>NUCLEOTIDE SEQUENCE [LARGE SCALE GENOMIC DNA]</scope>
    <source>
        <strain evidence="1 2">KCTC 12570</strain>
    </source>
</reference>
<gene>
    <name evidence="1" type="ORF">J8H85_00305</name>
</gene>